<comment type="caution">
    <text evidence="2">The sequence shown here is derived from an EMBL/GenBank/DDBJ whole genome shotgun (WGS) entry which is preliminary data.</text>
</comment>
<dbReference type="GO" id="GO:0016787">
    <property type="term" value="F:hydrolase activity"/>
    <property type="evidence" value="ECO:0007669"/>
    <property type="project" value="UniProtKB-KW"/>
</dbReference>
<dbReference type="PANTHER" id="PTHR43433">
    <property type="entry name" value="HYDROLASE, ALPHA/BETA FOLD FAMILY PROTEIN"/>
    <property type="match status" value="1"/>
</dbReference>
<proteinExistence type="predicted"/>
<accession>A0ABV7JQQ2</accession>
<keyword evidence="3" id="KW-1185">Reference proteome</keyword>
<sequence length="298" mass="33111">MTIITPMDDASVNGKEKMIDNNGVEICTESFGNPKDPAVLLLAGATVSMLYWDEEFCSELAARGYYVIRYDNRDVGKSTHYEPRSANYDILDLEADAIAILDGYQLAEAHFVGMSLGGLIAQIAAIRHPERVSSLTLMATGPWAEADTAIPGMDKRILDFHGKAAAVNWTSEEEVVSYMLEGAQLMSGRKPFDKARGEKLVRSEFARANNYISMFNHATLGGGMAYYNRLEEIYQPTLVIHGTDDLIWHVENSRLLLEKIAGSKRMLLDGTGHELHRADWAMIIEGIVKHINEQRVAS</sequence>
<dbReference type="PANTHER" id="PTHR43433:SF5">
    <property type="entry name" value="AB HYDROLASE-1 DOMAIN-CONTAINING PROTEIN"/>
    <property type="match status" value="1"/>
</dbReference>
<dbReference type="EMBL" id="JBHRTA010000027">
    <property type="protein sequence ID" value="MFC3197637.1"/>
    <property type="molecule type" value="Genomic_DNA"/>
</dbReference>
<dbReference type="InterPro" id="IPR050471">
    <property type="entry name" value="AB_hydrolase"/>
</dbReference>
<dbReference type="InterPro" id="IPR029058">
    <property type="entry name" value="AB_hydrolase_fold"/>
</dbReference>
<gene>
    <name evidence="2" type="primary">estT</name>
    <name evidence="2" type="ORF">ACFOET_08440</name>
</gene>
<dbReference type="Pfam" id="PF00561">
    <property type="entry name" value="Abhydrolase_1"/>
    <property type="match status" value="1"/>
</dbReference>
<dbReference type="SUPFAM" id="SSF53474">
    <property type="entry name" value="alpha/beta-Hydrolases"/>
    <property type="match status" value="1"/>
</dbReference>
<dbReference type="PRINTS" id="PR00111">
    <property type="entry name" value="ABHYDROLASE"/>
</dbReference>
<name>A0ABV7JQQ2_9SPHI</name>
<dbReference type="InterPro" id="IPR000073">
    <property type="entry name" value="AB_hydrolase_1"/>
</dbReference>
<evidence type="ECO:0000313" key="3">
    <source>
        <dbReference type="Proteomes" id="UP001595526"/>
    </source>
</evidence>
<reference evidence="3" key="1">
    <citation type="journal article" date="2019" name="Int. J. Syst. Evol. Microbiol.">
        <title>The Global Catalogue of Microorganisms (GCM) 10K type strain sequencing project: providing services to taxonomists for standard genome sequencing and annotation.</title>
        <authorList>
            <consortium name="The Broad Institute Genomics Platform"/>
            <consortium name="The Broad Institute Genome Sequencing Center for Infectious Disease"/>
            <person name="Wu L."/>
            <person name="Ma J."/>
        </authorList>
    </citation>
    <scope>NUCLEOTIDE SEQUENCE [LARGE SCALE GENOMIC DNA]</scope>
    <source>
        <strain evidence="3">KCTC 52416</strain>
    </source>
</reference>
<dbReference type="Gene3D" id="3.40.50.1820">
    <property type="entry name" value="alpha/beta hydrolase"/>
    <property type="match status" value="1"/>
</dbReference>
<protein>
    <submittedName>
        <fullName evidence="2">Macrolide hydrolase EstT</fullName>
    </submittedName>
</protein>
<dbReference type="NCBIfam" id="NF041759">
    <property type="entry name" value="mac_hydro_EstT"/>
    <property type="match status" value="1"/>
</dbReference>
<feature type="domain" description="AB hydrolase-1" evidence="1">
    <location>
        <begin position="37"/>
        <end position="276"/>
    </location>
</feature>
<evidence type="ECO:0000313" key="2">
    <source>
        <dbReference type="EMBL" id="MFC3197637.1"/>
    </source>
</evidence>
<dbReference type="Proteomes" id="UP001595526">
    <property type="component" value="Unassembled WGS sequence"/>
</dbReference>
<evidence type="ECO:0000259" key="1">
    <source>
        <dbReference type="Pfam" id="PF00561"/>
    </source>
</evidence>
<organism evidence="2 3">
    <name type="scientific">Parapedobacter deserti</name>
    <dbReference type="NCBI Taxonomy" id="1912957"/>
    <lineage>
        <taxon>Bacteria</taxon>
        <taxon>Pseudomonadati</taxon>
        <taxon>Bacteroidota</taxon>
        <taxon>Sphingobacteriia</taxon>
        <taxon>Sphingobacteriales</taxon>
        <taxon>Sphingobacteriaceae</taxon>
        <taxon>Parapedobacter</taxon>
    </lineage>
</organism>
<keyword evidence="2" id="KW-0378">Hydrolase</keyword>